<proteinExistence type="predicted"/>
<name>A0A2H1V7X9_SPOFR</name>
<evidence type="ECO:0000313" key="1">
    <source>
        <dbReference type="EMBL" id="SOQ36917.1"/>
    </source>
</evidence>
<reference evidence="1" key="1">
    <citation type="submission" date="2016-07" db="EMBL/GenBank/DDBJ databases">
        <authorList>
            <person name="Bretaudeau A."/>
        </authorList>
    </citation>
    <scope>NUCLEOTIDE SEQUENCE</scope>
    <source>
        <strain evidence="1">Rice</strain>
        <tissue evidence="1">Whole body</tissue>
    </source>
</reference>
<accession>A0A2H1V7X9</accession>
<dbReference type="EMBL" id="ODYU01001130">
    <property type="protein sequence ID" value="SOQ36917.1"/>
    <property type="molecule type" value="Genomic_DNA"/>
</dbReference>
<sequence>MTFNALGEARGSIRLLLTKNHFVPTPALQAGGKAVVHIRAHNAVLQCTPTFYHLCYKSHVIGGEPIARYWVQFQTPCYYLEIFEKPKKAKVVNDRKYSSRNEK</sequence>
<organism evidence="1">
    <name type="scientific">Spodoptera frugiperda</name>
    <name type="common">Fall armyworm</name>
    <dbReference type="NCBI Taxonomy" id="7108"/>
    <lineage>
        <taxon>Eukaryota</taxon>
        <taxon>Metazoa</taxon>
        <taxon>Ecdysozoa</taxon>
        <taxon>Arthropoda</taxon>
        <taxon>Hexapoda</taxon>
        <taxon>Insecta</taxon>
        <taxon>Pterygota</taxon>
        <taxon>Neoptera</taxon>
        <taxon>Endopterygota</taxon>
        <taxon>Lepidoptera</taxon>
        <taxon>Glossata</taxon>
        <taxon>Ditrysia</taxon>
        <taxon>Noctuoidea</taxon>
        <taxon>Noctuidae</taxon>
        <taxon>Amphipyrinae</taxon>
        <taxon>Spodoptera</taxon>
    </lineage>
</organism>
<gene>
    <name evidence="1" type="ORF">SFRICE_004448</name>
</gene>
<protein>
    <submittedName>
        <fullName evidence="1">SFRICE_004448</fullName>
    </submittedName>
</protein>
<dbReference type="AlphaFoldDB" id="A0A2H1V7X9"/>